<dbReference type="FunFam" id="3.30.70.270:FF:000020">
    <property type="entry name" value="Transposon Tf2-6 polyprotein-like Protein"/>
    <property type="match status" value="1"/>
</dbReference>
<dbReference type="PROSITE" id="PS50878">
    <property type="entry name" value="RT_POL"/>
    <property type="match status" value="1"/>
</dbReference>
<dbReference type="InterPro" id="IPR000477">
    <property type="entry name" value="RT_dom"/>
</dbReference>
<dbReference type="Gene3D" id="3.30.70.270">
    <property type="match status" value="2"/>
</dbReference>
<dbReference type="SUPFAM" id="SSF56672">
    <property type="entry name" value="DNA/RNA polymerases"/>
    <property type="match status" value="1"/>
</dbReference>
<feature type="domain" description="Reverse transcriptase" evidence="1">
    <location>
        <begin position="1"/>
        <end position="65"/>
    </location>
</feature>
<dbReference type="PANTHER" id="PTHR37984:SF5">
    <property type="entry name" value="PROTEIN NYNRIN-LIKE"/>
    <property type="match status" value="1"/>
</dbReference>
<keyword evidence="2" id="KW-1185">Reference proteome</keyword>
<name>A0AA85JCC2_TRIRE</name>
<reference evidence="3" key="2">
    <citation type="submission" date="2023-11" db="UniProtKB">
        <authorList>
            <consortium name="WormBaseParasite"/>
        </authorList>
    </citation>
    <scope>IDENTIFICATION</scope>
</reference>
<evidence type="ECO:0000259" key="1">
    <source>
        <dbReference type="PROSITE" id="PS50878"/>
    </source>
</evidence>
<evidence type="ECO:0000313" key="2">
    <source>
        <dbReference type="Proteomes" id="UP000050795"/>
    </source>
</evidence>
<proteinExistence type="predicted"/>
<dbReference type="PANTHER" id="PTHR37984">
    <property type="entry name" value="PROTEIN CBG26694"/>
    <property type="match status" value="1"/>
</dbReference>
<dbReference type="Pfam" id="PF00078">
    <property type="entry name" value="RVT_1"/>
    <property type="match status" value="1"/>
</dbReference>
<protein>
    <recommendedName>
        <fullName evidence="1">Reverse transcriptase domain-containing protein</fullName>
    </recommendedName>
</protein>
<organism evidence="2 3">
    <name type="scientific">Trichobilharzia regenti</name>
    <name type="common">Nasal bird schistosome</name>
    <dbReference type="NCBI Taxonomy" id="157069"/>
    <lineage>
        <taxon>Eukaryota</taxon>
        <taxon>Metazoa</taxon>
        <taxon>Spiralia</taxon>
        <taxon>Lophotrochozoa</taxon>
        <taxon>Platyhelminthes</taxon>
        <taxon>Trematoda</taxon>
        <taxon>Digenea</taxon>
        <taxon>Strigeidida</taxon>
        <taxon>Schistosomatoidea</taxon>
        <taxon>Schistosomatidae</taxon>
        <taxon>Trichobilharzia</taxon>
    </lineage>
</organism>
<dbReference type="Proteomes" id="UP000050795">
    <property type="component" value="Unassembled WGS sequence"/>
</dbReference>
<dbReference type="InterPro" id="IPR043502">
    <property type="entry name" value="DNA/RNA_pol_sf"/>
</dbReference>
<dbReference type="InterPro" id="IPR043128">
    <property type="entry name" value="Rev_trsase/Diguanyl_cyclase"/>
</dbReference>
<reference evidence="2" key="1">
    <citation type="submission" date="2022-06" db="EMBL/GenBank/DDBJ databases">
        <authorList>
            <person name="Berger JAMES D."/>
            <person name="Berger JAMES D."/>
        </authorList>
    </citation>
    <scope>NUCLEOTIDE SEQUENCE [LARGE SCALE GENOMIC DNA]</scope>
</reference>
<dbReference type="InterPro" id="IPR050951">
    <property type="entry name" value="Retrovirus_Pol_polyprotein"/>
</dbReference>
<sequence>MDTILAGIPGVAVYLDNILVVANSINELYSRTEAVLSRMQDNGLRLRSEKCQFSLRSVKYLGFIFDASGRRPDPDNIRAIKEMPAPTDVPSLRSFLGLISYYSAFLPALHNVRHPLNRLLEKNATWKWSEACRSAFEKLKSMLTSELLLTHYSP</sequence>
<dbReference type="WBParaSite" id="TREG1_26140.1">
    <property type="protein sequence ID" value="TREG1_26140.1"/>
    <property type="gene ID" value="TREG1_26140"/>
</dbReference>
<dbReference type="AlphaFoldDB" id="A0AA85JCC2"/>
<evidence type="ECO:0000313" key="3">
    <source>
        <dbReference type="WBParaSite" id="TREG1_26140.1"/>
    </source>
</evidence>
<accession>A0AA85JCC2</accession>